<organism evidence="8 9">
    <name type="scientific">Parvicella tangerina</name>
    <dbReference type="NCBI Taxonomy" id="2829795"/>
    <lineage>
        <taxon>Bacteria</taxon>
        <taxon>Pseudomonadati</taxon>
        <taxon>Bacteroidota</taxon>
        <taxon>Flavobacteriia</taxon>
        <taxon>Flavobacteriales</taxon>
        <taxon>Parvicellaceae</taxon>
        <taxon>Parvicella</taxon>
    </lineage>
</organism>
<proteinExistence type="inferred from homology"/>
<accession>A0A916JM16</accession>
<dbReference type="Pfam" id="PF08340">
    <property type="entry name" value="YicC-like_C"/>
    <property type="match status" value="1"/>
</dbReference>
<reference evidence="8" key="1">
    <citation type="submission" date="2021-04" db="EMBL/GenBank/DDBJ databases">
        <authorList>
            <person name="Rodrigo-Torres L."/>
            <person name="Arahal R. D."/>
            <person name="Lucena T."/>
        </authorList>
    </citation>
    <scope>NUCLEOTIDE SEQUENCE</scope>
    <source>
        <strain evidence="8">AS29M-1</strain>
    </source>
</reference>
<evidence type="ECO:0000256" key="2">
    <source>
        <dbReference type="ARBA" id="ARBA00022722"/>
    </source>
</evidence>
<keyword evidence="2" id="KW-0540">Nuclease</keyword>
<evidence type="ECO:0000313" key="8">
    <source>
        <dbReference type="EMBL" id="CAG5080255.1"/>
    </source>
</evidence>
<gene>
    <name evidence="8" type="ORF">CRYO30217_01235</name>
</gene>
<dbReference type="RefSeq" id="WP_258541446.1">
    <property type="nucleotide sequence ID" value="NZ_OU015584.1"/>
</dbReference>
<evidence type="ECO:0000256" key="1">
    <source>
        <dbReference type="ARBA" id="ARBA00001968"/>
    </source>
</evidence>
<dbReference type="GO" id="GO:0004521">
    <property type="term" value="F:RNA endonuclease activity"/>
    <property type="evidence" value="ECO:0007669"/>
    <property type="project" value="InterPro"/>
</dbReference>
<protein>
    <recommendedName>
        <fullName evidence="10">YicC family protein</fullName>
    </recommendedName>
</protein>
<dbReference type="EMBL" id="OU015584">
    <property type="protein sequence ID" value="CAG5080255.1"/>
    <property type="molecule type" value="Genomic_DNA"/>
</dbReference>
<evidence type="ECO:0000256" key="4">
    <source>
        <dbReference type="ARBA" id="ARBA00022801"/>
    </source>
</evidence>
<dbReference type="NCBIfam" id="TIGR00255">
    <property type="entry name" value="YicC/YloC family endoribonuclease"/>
    <property type="match status" value="1"/>
</dbReference>
<evidence type="ECO:0000313" key="9">
    <source>
        <dbReference type="Proteomes" id="UP000683507"/>
    </source>
</evidence>
<evidence type="ECO:0000256" key="5">
    <source>
        <dbReference type="ARBA" id="ARBA00035648"/>
    </source>
</evidence>
<dbReference type="KEGG" id="ptan:CRYO30217_01235"/>
<name>A0A916JM16_9FLAO</name>
<dbReference type="InterPro" id="IPR013527">
    <property type="entry name" value="YicC-like_N"/>
</dbReference>
<keyword evidence="9" id="KW-1185">Reference proteome</keyword>
<dbReference type="PANTHER" id="PTHR30636">
    <property type="entry name" value="UPF0701 PROTEIN YICC"/>
    <property type="match status" value="1"/>
</dbReference>
<evidence type="ECO:0008006" key="10">
    <source>
        <dbReference type="Google" id="ProtNLM"/>
    </source>
</evidence>
<comment type="cofactor">
    <cofactor evidence="1">
        <name>a divalent metal cation</name>
        <dbReference type="ChEBI" id="CHEBI:60240"/>
    </cofactor>
</comment>
<keyword evidence="4" id="KW-0378">Hydrolase</keyword>
<dbReference type="InterPro" id="IPR013551">
    <property type="entry name" value="YicC-like_C"/>
</dbReference>
<dbReference type="GO" id="GO:0016787">
    <property type="term" value="F:hydrolase activity"/>
    <property type="evidence" value="ECO:0007669"/>
    <property type="project" value="UniProtKB-KW"/>
</dbReference>
<dbReference type="Pfam" id="PF03755">
    <property type="entry name" value="YicC-like_N"/>
    <property type="match status" value="1"/>
</dbReference>
<feature type="domain" description="Endoribonuclease YicC-like N-terminal" evidence="6">
    <location>
        <begin position="2"/>
        <end position="153"/>
    </location>
</feature>
<evidence type="ECO:0000256" key="3">
    <source>
        <dbReference type="ARBA" id="ARBA00022759"/>
    </source>
</evidence>
<dbReference type="Proteomes" id="UP000683507">
    <property type="component" value="Chromosome"/>
</dbReference>
<dbReference type="InterPro" id="IPR005229">
    <property type="entry name" value="YicC/YloC-like"/>
</dbReference>
<keyword evidence="3" id="KW-0255">Endonuclease</keyword>
<dbReference type="AlphaFoldDB" id="A0A916JM16"/>
<feature type="domain" description="Endoribonuclease YicC-like C-terminal" evidence="7">
    <location>
        <begin position="173"/>
        <end position="289"/>
    </location>
</feature>
<sequence>MLKSMTGFGRSEATIGNKKVSVEVKSLNSKGLDLNLRLPSYYRSKEMELRSFLSGEVTRGKCDIYFSYEVLGGEQNHSLNTALLQKYLKEIQSFENANELPVSDYMSNLLRMPDALVSTKEELSDEEWSATFNLVKEATNAFNEFRIEEGKSLFQDLEERIEAIRSLLAVIPQFEEERITTIRDRINKNLQDLIDNKNIDQNRFEQEIIYYLEKYDVSEEKVRLSAHLDHFIKTMNEGPENGKKLGFIGQEIGREINTLGSKANHAEMQKIVVKMKDELERIKEQVLNVL</sequence>
<comment type="similarity">
    <text evidence="5">Belongs to the YicC/YloC family.</text>
</comment>
<evidence type="ECO:0000259" key="7">
    <source>
        <dbReference type="Pfam" id="PF08340"/>
    </source>
</evidence>
<evidence type="ECO:0000259" key="6">
    <source>
        <dbReference type="Pfam" id="PF03755"/>
    </source>
</evidence>
<dbReference type="PANTHER" id="PTHR30636:SF3">
    <property type="entry name" value="UPF0701 PROTEIN YICC"/>
    <property type="match status" value="1"/>
</dbReference>